<name>A0A067FN41_CITSI</name>
<dbReference type="Pfam" id="PF00646">
    <property type="entry name" value="F-box"/>
    <property type="match status" value="1"/>
</dbReference>
<organism evidence="3 4">
    <name type="scientific">Citrus sinensis</name>
    <name type="common">Sweet orange</name>
    <name type="synonym">Citrus aurantium var. sinensis</name>
    <dbReference type="NCBI Taxonomy" id="2711"/>
    <lineage>
        <taxon>Eukaryota</taxon>
        <taxon>Viridiplantae</taxon>
        <taxon>Streptophyta</taxon>
        <taxon>Embryophyta</taxon>
        <taxon>Tracheophyta</taxon>
        <taxon>Spermatophyta</taxon>
        <taxon>Magnoliopsida</taxon>
        <taxon>eudicotyledons</taxon>
        <taxon>Gunneridae</taxon>
        <taxon>Pentapetalae</taxon>
        <taxon>rosids</taxon>
        <taxon>malvids</taxon>
        <taxon>Sapindales</taxon>
        <taxon>Rutaceae</taxon>
        <taxon>Aurantioideae</taxon>
        <taxon>Citrus</taxon>
    </lineage>
</organism>
<feature type="domain" description="KIB1-4 beta-propeller" evidence="2">
    <location>
        <begin position="70"/>
        <end position="284"/>
    </location>
</feature>
<dbReference type="Proteomes" id="UP000027120">
    <property type="component" value="Unassembled WGS sequence"/>
</dbReference>
<evidence type="ECO:0000259" key="2">
    <source>
        <dbReference type="Pfam" id="PF03478"/>
    </source>
</evidence>
<dbReference type="SUPFAM" id="SSF81383">
    <property type="entry name" value="F-box domain"/>
    <property type="match status" value="1"/>
</dbReference>
<dbReference type="Gene3D" id="1.20.1280.50">
    <property type="match status" value="1"/>
</dbReference>
<gene>
    <name evidence="3" type="ORF">CISIN_1g039734mg</name>
</gene>
<sequence>SRKRKYNGCCDWANLPKDLLYFICNKLNLADFLAFSYVCHEWRKSFLETKHIMASQAPLMSFITTRGRSNFYRNNWLGVSSGFLIFGDNIRNIWIKNPITGQELKFSKVPQPINQWYRYDQAIVASIESYPGRFLIAVLSRTRWSSNVCFCVSGYNAWLSCSSGPSNPQIVMEIVIFKGRIFALTSDFRIGVFDLSCCELLVLNLKGTPALRIKRTRLGVSKDKLLIIDSGNLPGFKVYWIDFANMKWREMESLGDESLFMGYKMSARLCNATKWGRRSNFIYQLPFISKTCSEISLDGKKAADIPICPENVSPKMNFWYFLHHHQGMDSVRSGF</sequence>
<reference evidence="3 4" key="1">
    <citation type="submission" date="2014-04" db="EMBL/GenBank/DDBJ databases">
        <authorList>
            <consortium name="International Citrus Genome Consortium"/>
            <person name="Gmitter F."/>
            <person name="Chen C."/>
            <person name="Farmerie W."/>
            <person name="Harkins T."/>
            <person name="Desany B."/>
            <person name="Mohiuddin M."/>
            <person name="Kodira C."/>
            <person name="Borodovsky M."/>
            <person name="Lomsadze A."/>
            <person name="Burns P."/>
            <person name="Jenkins J."/>
            <person name="Prochnik S."/>
            <person name="Shu S."/>
            <person name="Chapman J."/>
            <person name="Pitluck S."/>
            <person name="Schmutz J."/>
            <person name="Rokhsar D."/>
        </authorList>
    </citation>
    <scope>NUCLEOTIDE SEQUENCE</scope>
</reference>
<keyword evidence="4" id="KW-1185">Reference proteome</keyword>
<dbReference type="EMBL" id="KK784905">
    <property type="protein sequence ID" value="KDO64847.1"/>
    <property type="molecule type" value="Genomic_DNA"/>
</dbReference>
<dbReference type="InterPro" id="IPR005174">
    <property type="entry name" value="KIB1-4_b-propeller"/>
</dbReference>
<accession>A0A067FN41</accession>
<dbReference type="Pfam" id="PF03478">
    <property type="entry name" value="Beta-prop_KIB1-4"/>
    <property type="match status" value="1"/>
</dbReference>
<evidence type="ECO:0000259" key="1">
    <source>
        <dbReference type="Pfam" id="PF00646"/>
    </source>
</evidence>
<dbReference type="PANTHER" id="PTHR45463">
    <property type="entry name" value="OS09G0392200 PROTEIN"/>
    <property type="match status" value="1"/>
</dbReference>
<feature type="non-terminal residue" evidence="3">
    <location>
        <position position="1"/>
    </location>
</feature>
<feature type="domain" description="F-box" evidence="1">
    <location>
        <begin position="12"/>
        <end position="44"/>
    </location>
</feature>
<dbReference type="InterPro" id="IPR001810">
    <property type="entry name" value="F-box_dom"/>
</dbReference>
<protein>
    <submittedName>
        <fullName evidence="3">Uncharacterized protein</fullName>
    </submittedName>
</protein>
<dbReference type="InterPro" id="IPR036047">
    <property type="entry name" value="F-box-like_dom_sf"/>
</dbReference>
<dbReference type="AlphaFoldDB" id="A0A067FN41"/>
<evidence type="ECO:0000313" key="4">
    <source>
        <dbReference type="Proteomes" id="UP000027120"/>
    </source>
</evidence>
<evidence type="ECO:0000313" key="3">
    <source>
        <dbReference type="EMBL" id="KDO64847.1"/>
    </source>
</evidence>
<dbReference type="PANTHER" id="PTHR45463:SF8">
    <property type="entry name" value="OS09G0392200 PROTEIN"/>
    <property type="match status" value="1"/>
</dbReference>
<proteinExistence type="predicted"/>